<reference evidence="2" key="2">
    <citation type="journal article" date="2021" name="PeerJ">
        <title>Extensive microbial diversity within the chicken gut microbiome revealed by metagenomics and culture.</title>
        <authorList>
            <person name="Gilroy R."/>
            <person name="Ravi A."/>
            <person name="Getino M."/>
            <person name="Pursley I."/>
            <person name="Horton D.L."/>
            <person name="Alikhan N.F."/>
            <person name="Baker D."/>
            <person name="Gharbi K."/>
            <person name="Hall N."/>
            <person name="Watson M."/>
            <person name="Adriaenssens E.M."/>
            <person name="Foster-Nyarko E."/>
            <person name="Jarju S."/>
            <person name="Secka A."/>
            <person name="Antonio M."/>
            <person name="Oren A."/>
            <person name="Chaudhuri R.R."/>
            <person name="La Ragione R."/>
            <person name="Hildebrand F."/>
            <person name="Pallen M.J."/>
        </authorList>
    </citation>
    <scope>NUCLEOTIDE SEQUENCE</scope>
    <source>
        <strain evidence="2">B1-15692</strain>
    </source>
</reference>
<evidence type="ECO:0000313" key="3">
    <source>
        <dbReference type="Proteomes" id="UP000823660"/>
    </source>
</evidence>
<evidence type="ECO:0000256" key="1">
    <source>
        <dbReference type="SAM" id="SignalP"/>
    </source>
</evidence>
<sequence length="153" mass="17819">MNNFIRFIAGTILLSLISISMAADCPDDKGKEWRERIMSEKIAFLTNAIGLSPEEAQAFWPVYNQNWDERGKAQFAVMKAYRELEEAVDANRTKDIPALLDKYLDAIRERDRTDEACSDKFKKVLPVEKVAKLYIGEERFRRQQIQKLHHGRQ</sequence>
<keyword evidence="1" id="KW-0732">Signal</keyword>
<reference evidence="2" key="1">
    <citation type="submission" date="2020-10" db="EMBL/GenBank/DDBJ databases">
        <authorList>
            <person name="Gilroy R."/>
        </authorList>
    </citation>
    <scope>NUCLEOTIDE SEQUENCE</scope>
    <source>
        <strain evidence="2">B1-15692</strain>
    </source>
</reference>
<name>A0A9D9I6D9_9BACT</name>
<gene>
    <name evidence="2" type="ORF">IAB99_03245</name>
</gene>
<proteinExistence type="predicted"/>
<dbReference type="Proteomes" id="UP000823660">
    <property type="component" value="Unassembled WGS sequence"/>
</dbReference>
<feature type="chain" id="PRO_5039359766" description="Sensor of ECF-type sigma factor" evidence="1">
    <location>
        <begin position="23"/>
        <end position="153"/>
    </location>
</feature>
<dbReference type="AlphaFoldDB" id="A0A9D9I6D9"/>
<feature type="signal peptide" evidence="1">
    <location>
        <begin position="1"/>
        <end position="22"/>
    </location>
</feature>
<comment type="caution">
    <text evidence="2">The sequence shown here is derived from an EMBL/GenBank/DDBJ whole genome shotgun (WGS) entry which is preliminary data.</text>
</comment>
<organism evidence="2 3">
    <name type="scientific">Candidatus Cryptobacteroides faecipullorum</name>
    <dbReference type="NCBI Taxonomy" id="2840764"/>
    <lineage>
        <taxon>Bacteria</taxon>
        <taxon>Pseudomonadati</taxon>
        <taxon>Bacteroidota</taxon>
        <taxon>Bacteroidia</taxon>
        <taxon>Bacteroidales</taxon>
        <taxon>Candidatus Cryptobacteroides</taxon>
    </lineage>
</organism>
<dbReference type="EMBL" id="JADIMH010000015">
    <property type="protein sequence ID" value="MBO8466763.1"/>
    <property type="molecule type" value="Genomic_DNA"/>
</dbReference>
<evidence type="ECO:0008006" key="4">
    <source>
        <dbReference type="Google" id="ProtNLM"/>
    </source>
</evidence>
<accession>A0A9D9I6D9</accession>
<protein>
    <recommendedName>
        <fullName evidence="4">Sensor of ECF-type sigma factor</fullName>
    </recommendedName>
</protein>
<evidence type="ECO:0000313" key="2">
    <source>
        <dbReference type="EMBL" id="MBO8466763.1"/>
    </source>
</evidence>